<dbReference type="OrthoDB" id="10017160at2759"/>
<evidence type="ECO:0000313" key="2">
    <source>
        <dbReference type="Proteomes" id="UP000299102"/>
    </source>
</evidence>
<dbReference type="PANTHER" id="PTHR46060:SF1">
    <property type="entry name" value="MARINER MOS1 TRANSPOSASE-LIKE PROTEIN"/>
    <property type="match status" value="1"/>
</dbReference>
<dbReference type="PANTHER" id="PTHR46060">
    <property type="entry name" value="MARINER MOS1 TRANSPOSASE-LIKE PROTEIN"/>
    <property type="match status" value="1"/>
</dbReference>
<organism evidence="1 2">
    <name type="scientific">Eumeta variegata</name>
    <name type="common">Bagworm moth</name>
    <name type="synonym">Eumeta japonica</name>
    <dbReference type="NCBI Taxonomy" id="151549"/>
    <lineage>
        <taxon>Eukaryota</taxon>
        <taxon>Metazoa</taxon>
        <taxon>Ecdysozoa</taxon>
        <taxon>Arthropoda</taxon>
        <taxon>Hexapoda</taxon>
        <taxon>Insecta</taxon>
        <taxon>Pterygota</taxon>
        <taxon>Neoptera</taxon>
        <taxon>Endopterygota</taxon>
        <taxon>Lepidoptera</taxon>
        <taxon>Glossata</taxon>
        <taxon>Ditrysia</taxon>
        <taxon>Tineoidea</taxon>
        <taxon>Psychidae</taxon>
        <taxon>Oiketicinae</taxon>
        <taxon>Eumeta</taxon>
    </lineage>
</organism>
<sequence>MRATKKQVVTAAHGRTQSQRSHRCIAGLLDNNRISDGEENRAMEARVRRWRGSNPSKHSLTGRRATAETVTSRLCSVRGQTSMKVTKSRWSPPTMDTRNSREVASALFTSWIGIEYLTEGRGLIQKQCINQLTSAFRNEAPLKVTIYHWFSEFNRERSMLTEEFKEGRPKSVVVPHSINAVRKLMMQDRHVTYREIKASLGIKIFEEIERTTDNAESLFIKTMLAVTRRTKRLGFSEGQRMELLGHPPYNTDLAPEDLFVYFNLFPSVKNELRSEHFSIKKPLMVSKGTFWRYLIQNGKSAIEIGFSV</sequence>
<dbReference type="Proteomes" id="UP000299102">
    <property type="component" value="Unassembled WGS sequence"/>
</dbReference>
<dbReference type="InterPro" id="IPR052709">
    <property type="entry name" value="Transposase-MT_Hybrid"/>
</dbReference>
<reference evidence="1 2" key="1">
    <citation type="journal article" date="2019" name="Commun. Biol.">
        <title>The bagworm genome reveals a unique fibroin gene that provides high tensile strength.</title>
        <authorList>
            <person name="Kono N."/>
            <person name="Nakamura H."/>
            <person name="Ohtoshi R."/>
            <person name="Tomita M."/>
            <person name="Numata K."/>
            <person name="Arakawa K."/>
        </authorList>
    </citation>
    <scope>NUCLEOTIDE SEQUENCE [LARGE SCALE GENOMIC DNA]</scope>
</reference>
<dbReference type="AlphaFoldDB" id="A0A4C1VUE4"/>
<keyword evidence="2" id="KW-1185">Reference proteome</keyword>
<protein>
    <recommendedName>
        <fullName evidence="3">Mos1 transposase HTH domain-containing protein</fullName>
    </recommendedName>
</protein>
<accession>A0A4C1VUE4</accession>
<proteinExistence type="predicted"/>
<evidence type="ECO:0000313" key="1">
    <source>
        <dbReference type="EMBL" id="GBP42140.1"/>
    </source>
</evidence>
<comment type="caution">
    <text evidence="1">The sequence shown here is derived from an EMBL/GenBank/DDBJ whole genome shotgun (WGS) entry which is preliminary data.</text>
</comment>
<evidence type="ECO:0008006" key="3">
    <source>
        <dbReference type="Google" id="ProtNLM"/>
    </source>
</evidence>
<name>A0A4C1VUE4_EUMVA</name>
<gene>
    <name evidence="1" type="ORF">EVAR_21145_1</name>
</gene>
<dbReference type="EMBL" id="BGZK01000412">
    <property type="protein sequence ID" value="GBP42140.1"/>
    <property type="molecule type" value="Genomic_DNA"/>
</dbReference>